<dbReference type="EMBL" id="MF403008">
    <property type="protein sequence ID" value="AUZ95374.1"/>
    <property type="molecule type" value="Genomic_DNA"/>
</dbReference>
<protein>
    <submittedName>
        <fullName evidence="1">Uncharacterized protein</fullName>
    </submittedName>
</protein>
<proteinExistence type="predicted"/>
<keyword evidence="2" id="KW-1185">Reference proteome</keyword>
<sequence>MKSIIAISIVLISTPAYAFSAKVENFLGQYAAYNSICRGTVGDDNPVVELACESRDVVAKRLDQEGICYGKIDQEMYEMKWHKCEKDSNRY</sequence>
<organism evidence="1 2">
    <name type="scientific">Agrobacterium phage Atu_ph07</name>
    <dbReference type="NCBI Taxonomy" id="2024264"/>
    <lineage>
        <taxon>Viruses</taxon>
        <taxon>Duplodnaviria</taxon>
        <taxon>Heunggongvirae</taxon>
        <taxon>Uroviricota</taxon>
        <taxon>Caudoviricetes</taxon>
        <taxon>Polybotosvirus</taxon>
        <taxon>Polybotosvirus Atuph07</taxon>
    </lineage>
</organism>
<dbReference type="RefSeq" id="YP_009612280.1">
    <property type="nucleotide sequence ID" value="NC_042013.1"/>
</dbReference>
<dbReference type="KEGG" id="vg:40088618"/>
<evidence type="ECO:0000313" key="2">
    <source>
        <dbReference type="Proteomes" id="UP000223025"/>
    </source>
</evidence>
<name>A0A2L0V0P9_9CAUD</name>
<reference evidence="1 2" key="1">
    <citation type="submission" date="2017-06" db="EMBL/GenBank/DDBJ databases">
        <authorList>
            <person name="Kim H.J."/>
            <person name="Triplett B.A."/>
        </authorList>
    </citation>
    <scope>NUCLEOTIDE SEQUENCE [LARGE SCALE GENOMIC DNA]</scope>
</reference>
<dbReference type="Proteomes" id="UP000223025">
    <property type="component" value="Segment"/>
</dbReference>
<evidence type="ECO:0000313" key="1">
    <source>
        <dbReference type="EMBL" id="AUZ95374.1"/>
    </source>
</evidence>
<accession>A0A2L0V0P9</accession>
<dbReference type="GeneID" id="40088618"/>